<organism evidence="1 2">
    <name type="scientific">Palleronia pontilimi</name>
    <dbReference type="NCBI Taxonomy" id="1964209"/>
    <lineage>
        <taxon>Bacteria</taxon>
        <taxon>Pseudomonadati</taxon>
        <taxon>Pseudomonadota</taxon>
        <taxon>Alphaproteobacteria</taxon>
        <taxon>Rhodobacterales</taxon>
        <taxon>Roseobacteraceae</taxon>
        <taxon>Palleronia</taxon>
    </lineage>
</organism>
<sequence length="66" mass="7264">MGIPHVTDVIYDARARKFRGQIRLSHTDLSAAIRVAAPGLQAWSHARIVDALIGEGARYVKRKGLI</sequence>
<protein>
    <submittedName>
        <fullName evidence="1">Uncharacterized protein</fullName>
    </submittedName>
</protein>
<keyword evidence="2" id="KW-1185">Reference proteome</keyword>
<proteinExistence type="predicted"/>
<dbReference type="AlphaFoldDB" id="A0A934IEQ7"/>
<evidence type="ECO:0000313" key="2">
    <source>
        <dbReference type="Proteomes" id="UP000642488"/>
    </source>
</evidence>
<dbReference type="EMBL" id="JAEKPD010000001">
    <property type="protein sequence ID" value="MBJ3761381.1"/>
    <property type="molecule type" value="Genomic_DNA"/>
</dbReference>
<accession>A0A934IEQ7</accession>
<evidence type="ECO:0000313" key="1">
    <source>
        <dbReference type="EMBL" id="MBJ3761381.1"/>
    </source>
</evidence>
<comment type="caution">
    <text evidence="1">The sequence shown here is derived from an EMBL/GenBank/DDBJ whole genome shotgun (WGS) entry which is preliminary data.</text>
</comment>
<name>A0A934IEQ7_9RHOB</name>
<reference evidence="1" key="1">
    <citation type="submission" date="2020-12" db="EMBL/GenBank/DDBJ databases">
        <title>Bacterial taxonomy.</title>
        <authorList>
            <person name="Pan X."/>
        </authorList>
    </citation>
    <scope>NUCLEOTIDE SEQUENCE</scope>
    <source>
        <strain evidence="1">KCTC 52957</strain>
    </source>
</reference>
<gene>
    <name evidence="1" type="ORF">ILP92_01265</name>
</gene>
<dbReference type="Proteomes" id="UP000642488">
    <property type="component" value="Unassembled WGS sequence"/>
</dbReference>
<dbReference type="RefSeq" id="WP_198914549.1">
    <property type="nucleotide sequence ID" value="NZ_JAEKPD010000001.1"/>
</dbReference>